<dbReference type="NCBIfam" id="NF008686">
    <property type="entry name" value="PRK11705.1"/>
    <property type="match status" value="1"/>
</dbReference>
<dbReference type="SUPFAM" id="SSF53335">
    <property type="entry name" value="S-adenosyl-L-methionine-dependent methyltransferases"/>
    <property type="match status" value="1"/>
</dbReference>
<evidence type="ECO:0000256" key="4">
    <source>
        <dbReference type="ARBA" id="ARBA00022691"/>
    </source>
</evidence>
<dbReference type="RefSeq" id="WP_012625452.1">
    <property type="nucleotide sequence ID" value="NZ_FPIW01000004.1"/>
</dbReference>
<gene>
    <name evidence="7" type="ORF">SAMN02910291_00408</name>
</gene>
<evidence type="ECO:0000256" key="1">
    <source>
        <dbReference type="ARBA" id="ARBA00010815"/>
    </source>
</evidence>
<dbReference type="InterPro" id="IPR029063">
    <property type="entry name" value="SAM-dependent_MTases_sf"/>
</dbReference>
<evidence type="ECO:0000313" key="8">
    <source>
        <dbReference type="Proteomes" id="UP000182680"/>
    </source>
</evidence>
<dbReference type="InterPro" id="IPR003333">
    <property type="entry name" value="CMAS"/>
</dbReference>
<feature type="active site" evidence="6">
    <location>
        <position position="340"/>
    </location>
</feature>
<dbReference type="EMBL" id="FPIW01000004">
    <property type="protein sequence ID" value="SFW21229.1"/>
    <property type="molecule type" value="Genomic_DNA"/>
</dbReference>
<comment type="similarity">
    <text evidence="1">Belongs to the CFA/CMAS family.</text>
</comment>
<dbReference type="Pfam" id="PF02353">
    <property type="entry name" value="CMAS"/>
    <property type="match status" value="1"/>
</dbReference>
<dbReference type="AlphaFoldDB" id="A0AA94HQQ0"/>
<dbReference type="CDD" id="cd02440">
    <property type="entry name" value="AdoMet_MTases"/>
    <property type="match status" value="1"/>
</dbReference>
<dbReference type="GO" id="GO:0032259">
    <property type="term" value="P:methylation"/>
    <property type="evidence" value="ECO:0007669"/>
    <property type="project" value="UniProtKB-KW"/>
</dbReference>
<dbReference type="InterPro" id="IPR050723">
    <property type="entry name" value="CFA/CMAS"/>
</dbReference>
<dbReference type="PANTHER" id="PTHR43667:SF1">
    <property type="entry name" value="CYCLOPROPANE-FATTY-ACYL-PHOSPHOLIPID SYNTHASE"/>
    <property type="match status" value="1"/>
</dbReference>
<comment type="caution">
    <text evidence="7">The sequence shown here is derived from an EMBL/GenBank/DDBJ whole genome shotgun (WGS) entry which is preliminary data.</text>
</comment>
<keyword evidence="5" id="KW-0443">Lipid metabolism</keyword>
<evidence type="ECO:0000256" key="2">
    <source>
        <dbReference type="ARBA" id="ARBA00022603"/>
    </source>
</evidence>
<keyword evidence="3" id="KW-0808">Transferase</keyword>
<dbReference type="Proteomes" id="UP000182680">
    <property type="component" value="Unassembled WGS sequence"/>
</dbReference>
<name>A0AA94HQQ0_DESDE</name>
<dbReference type="PANTHER" id="PTHR43667">
    <property type="entry name" value="CYCLOPROPANE-FATTY-ACYL-PHOSPHOLIPID SYNTHASE"/>
    <property type="match status" value="1"/>
</dbReference>
<keyword evidence="2" id="KW-0489">Methyltransferase</keyword>
<dbReference type="Gene3D" id="3.40.50.150">
    <property type="entry name" value="Vaccinia Virus protein VP39"/>
    <property type="match status" value="1"/>
</dbReference>
<evidence type="ECO:0000256" key="3">
    <source>
        <dbReference type="ARBA" id="ARBA00022679"/>
    </source>
</evidence>
<dbReference type="GO" id="GO:0008168">
    <property type="term" value="F:methyltransferase activity"/>
    <property type="evidence" value="ECO:0007669"/>
    <property type="project" value="UniProtKB-KW"/>
</dbReference>
<keyword evidence="4" id="KW-0949">S-adenosyl-L-methionine</keyword>
<evidence type="ECO:0000313" key="7">
    <source>
        <dbReference type="EMBL" id="SFW21229.1"/>
    </source>
</evidence>
<reference evidence="8" key="1">
    <citation type="submission" date="2016-11" db="EMBL/GenBank/DDBJ databases">
        <authorList>
            <person name="Jaros S."/>
            <person name="Januszkiewicz K."/>
            <person name="Wedrychowicz H."/>
        </authorList>
    </citation>
    <scope>NUCLEOTIDE SEQUENCE [LARGE SCALE GENOMIC DNA]</scope>
    <source>
        <strain evidence="8">DSM 7057</strain>
    </source>
</reference>
<sequence length="370" mass="42818">MFESDIKKMLASVDVEIGGSRPWDIQVHNTKLYSRVLCFANLGLGEAYMEGWWNCTALDQFFYRVLRGGLEKRFRFTLPVLLEVLAYSFRNLQSPERARMVAVHHYDFGNDVFEAMLDPAMQYSCGYWENATNLEEAQRQKMDMICRKLQLQPGMNVLDIGCGWGGLGRYMAREYGVRVTGVTVSEAQARYAREHGEGEDLRWLLQDYRTLSGTFDRIVSVGMFEHVGRKNYAVYMDTVRRLLAEDGLFLLHTIGGNKARRCVDPWIEKYIFKNGILPSIHLVGNCVEGRMVMEDWENFGAYYDKTLMCWAENFARGRKEGRFQCSEAQSRMFLYYLLSCAGAFRARDLQLWQIVLSPRGVEGGYRRPKI</sequence>
<evidence type="ECO:0000256" key="6">
    <source>
        <dbReference type="PIRSR" id="PIRSR003085-1"/>
    </source>
</evidence>
<dbReference type="GO" id="GO:0008610">
    <property type="term" value="P:lipid biosynthetic process"/>
    <property type="evidence" value="ECO:0007669"/>
    <property type="project" value="InterPro"/>
</dbReference>
<dbReference type="PIRSF" id="PIRSF003085">
    <property type="entry name" value="CMAS"/>
    <property type="match status" value="1"/>
</dbReference>
<proteinExistence type="inferred from homology"/>
<organism evidence="7 8">
    <name type="scientific">Desulfovibrio desulfuricans</name>
    <dbReference type="NCBI Taxonomy" id="876"/>
    <lineage>
        <taxon>Bacteria</taxon>
        <taxon>Pseudomonadati</taxon>
        <taxon>Thermodesulfobacteriota</taxon>
        <taxon>Desulfovibrionia</taxon>
        <taxon>Desulfovibrionales</taxon>
        <taxon>Desulfovibrionaceae</taxon>
        <taxon>Desulfovibrio</taxon>
    </lineage>
</organism>
<protein>
    <submittedName>
        <fullName evidence="7">Cyclopropane-fatty-acyl-phospholipid synthase</fullName>
    </submittedName>
</protein>
<evidence type="ECO:0000256" key="5">
    <source>
        <dbReference type="ARBA" id="ARBA00023098"/>
    </source>
</evidence>
<dbReference type="OMA" id="LWEFYLC"/>
<accession>A0AA94HQQ0</accession>